<reference evidence="2 3" key="1">
    <citation type="journal article" date="2021" name="Elife">
        <title>Chloroplast acquisition without the gene transfer in kleptoplastic sea slugs, Plakobranchus ocellatus.</title>
        <authorList>
            <person name="Maeda T."/>
            <person name="Takahashi S."/>
            <person name="Yoshida T."/>
            <person name="Shimamura S."/>
            <person name="Takaki Y."/>
            <person name="Nagai Y."/>
            <person name="Toyoda A."/>
            <person name="Suzuki Y."/>
            <person name="Arimoto A."/>
            <person name="Ishii H."/>
            <person name="Satoh N."/>
            <person name="Nishiyama T."/>
            <person name="Hasebe M."/>
            <person name="Maruyama T."/>
            <person name="Minagawa J."/>
            <person name="Obokata J."/>
            <person name="Shigenobu S."/>
        </authorList>
    </citation>
    <scope>NUCLEOTIDE SEQUENCE [LARGE SCALE GENOMIC DNA]</scope>
</reference>
<feature type="region of interest" description="Disordered" evidence="1">
    <location>
        <begin position="20"/>
        <end position="52"/>
    </location>
</feature>
<dbReference type="Proteomes" id="UP000735302">
    <property type="component" value="Unassembled WGS sequence"/>
</dbReference>
<dbReference type="EMBL" id="BLXT01004368">
    <property type="protein sequence ID" value="GFO11994.1"/>
    <property type="molecule type" value="Genomic_DNA"/>
</dbReference>
<feature type="compositionally biased region" description="Basic residues" evidence="1">
    <location>
        <begin position="39"/>
        <end position="52"/>
    </location>
</feature>
<name>A0AAV4B014_9GAST</name>
<accession>A0AAV4B014</accession>
<gene>
    <name evidence="2" type="ORF">PoB_003849900</name>
</gene>
<protein>
    <submittedName>
        <fullName evidence="2">Uncharacterized protein</fullName>
    </submittedName>
</protein>
<evidence type="ECO:0000256" key="1">
    <source>
        <dbReference type="SAM" id="MobiDB-lite"/>
    </source>
</evidence>
<sequence length="82" mass="9366">MDFPATIFWAQVSGSFTPRSSKLTSSMQPLQHAAQGLRSTKKTAHRKPIGHPKRMRMISQMILHSQLQFAMINLQLETRELC</sequence>
<evidence type="ECO:0000313" key="2">
    <source>
        <dbReference type="EMBL" id="GFO11994.1"/>
    </source>
</evidence>
<feature type="compositionally biased region" description="Polar residues" evidence="1">
    <location>
        <begin position="20"/>
        <end position="29"/>
    </location>
</feature>
<comment type="caution">
    <text evidence="2">The sequence shown here is derived from an EMBL/GenBank/DDBJ whole genome shotgun (WGS) entry which is preliminary data.</text>
</comment>
<dbReference type="AlphaFoldDB" id="A0AAV4B014"/>
<organism evidence="2 3">
    <name type="scientific">Plakobranchus ocellatus</name>
    <dbReference type="NCBI Taxonomy" id="259542"/>
    <lineage>
        <taxon>Eukaryota</taxon>
        <taxon>Metazoa</taxon>
        <taxon>Spiralia</taxon>
        <taxon>Lophotrochozoa</taxon>
        <taxon>Mollusca</taxon>
        <taxon>Gastropoda</taxon>
        <taxon>Heterobranchia</taxon>
        <taxon>Euthyneura</taxon>
        <taxon>Panpulmonata</taxon>
        <taxon>Sacoglossa</taxon>
        <taxon>Placobranchoidea</taxon>
        <taxon>Plakobranchidae</taxon>
        <taxon>Plakobranchus</taxon>
    </lineage>
</organism>
<evidence type="ECO:0000313" key="3">
    <source>
        <dbReference type="Proteomes" id="UP000735302"/>
    </source>
</evidence>
<proteinExistence type="predicted"/>
<keyword evidence="3" id="KW-1185">Reference proteome</keyword>